<dbReference type="OrthoDB" id="1715191at2759"/>
<dbReference type="Proteomes" id="UP000014071">
    <property type="component" value="Unassembled WGS sequence"/>
</dbReference>
<dbReference type="HOGENOM" id="CLU_1054227_0_0_1"/>
<dbReference type="Gene3D" id="2.130.10.10">
    <property type="entry name" value="YVTN repeat-like/Quinoprotein amine dehydrogenase"/>
    <property type="match status" value="1"/>
</dbReference>
<accession>R9PBZ9</accession>
<organism evidence="2 3">
    <name type="scientific">Pseudozyma hubeiensis (strain SY62)</name>
    <name type="common">Yeast</name>
    <dbReference type="NCBI Taxonomy" id="1305764"/>
    <lineage>
        <taxon>Eukaryota</taxon>
        <taxon>Fungi</taxon>
        <taxon>Dikarya</taxon>
        <taxon>Basidiomycota</taxon>
        <taxon>Ustilaginomycotina</taxon>
        <taxon>Ustilaginomycetes</taxon>
        <taxon>Ustilaginales</taxon>
        <taxon>Ustilaginaceae</taxon>
        <taxon>Pseudozyma</taxon>
    </lineage>
</organism>
<dbReference type="GeneID" id="24108481"/>
<dbReference type="SUPFAM" id="SSF82171">
    <property type="entry name" value="DPP6 N-terminal domain-like"/>
    <property type="match status" value="1"/>
</dbReference>
<keyword evidence="3" id="KW-1185">Reference proteome</keyword>
<reference evidence="3" key="1">
    <citation type="journal article" date="2013" name="Genome Announc.">
        <title>Draft genome sequence of the basidiomycetous yeast-like fungus Pseudozyma hubeiensis SY62, which produces an abundant amount of the biosurfactant mannosylerythritol lipids.</title>
        <authorList>
            <person name="Konishi M."/>
            <person name="Hatada Y."/>
            <person name="Horiuchi J."/>
        </authorList>
    </citation>
    <scope>NUCLEOTIDE SEQUENCE [LARGE SCALE GENOMIC DNA]</scope>
    <source>
        <strain evidence="3">SY62</strain>
    </source>
</reference>
<dbReference type="InterPro" id="IPR019405">
    <property type="entry name" value="Lactonase_7-beta_prop"/>
</dbReference>
<protein>
    <submittedName>
        <fullName evidence="2">Uncharacterized protein</fullName>
    </submittedName>
</protein>
<dbReference type="InterPro" id="IPR050282">
    <property type="entry name" value="Cycloisomerase_2"/>
</dbReference>
<dbReference type="GO" id="GO:0017057">
    <property type="term" value="F:6-phosphogluconolactonase activity"/>
    <property type="evidence" value="ECO:0007669"/>
    <property type="project" value="TreeGrafter"/>
</dbReference>
<evidence type="ECO:0000313" key="3">
    <source>
        <dbReference type="Proteomes" id="UP000014071"/>
    </source>
</evidence>
<dbReference type="Pfam" id="PF10282">
    <property type="entry name" value="Lactonase"/>
    <property type="match status" value="1"/>
</dbReference>
<dbReference type="InterPro" id="IPR015943">
    <property type="entry name" value="WD40/YVTN_repeat-like_dom_sf"/>
</dbReference>
<dbReference type="PANTHER" id="PTHR30344">
    <property type="entry name" value="6-PHOSPHOGLUCONOLACTONASE-RELATED"/>
    <property type="match status" value="1"/>
</dbReference>
<dbReference type="RefSeq" id="XP_012189202.1">
    <property type="nucleotide sequence ID" value="XM_012333812.1"/>
</dbReference>
<name>R9PBZ9_PSEHS</name>
<dbReference type="EMBL" id="DF238795">
    <property type="protein sequence ID" value="GAC95615.1"/>
    <property type="molecule type" value="Genomic_DNA"/>
</dbReference>
<comment type="similarity">
    <text evidence="1">Belongs to the cycloisomerase 2 family.</text>
</comment>
<dbReference type="eggNOG" id="ENOG502S1IZ">
    <property type="taxonomic scope" value="Eukaryota"/>
</dbReference>
<dbReference type="AlphaFoldDB" id="R9PBZ9"/>
<dbReference type="PANTHER" id="PTHR30344:SF4">
    <property type="entry name" value="CYCLASE, PUTATIVE (AFU_ORTHOLOGUE AFUA_6G11580)-RELATED"/>
    <property type="match status" value="1"/>
</dbReference>
<proteinExistence type="inferred from homology"/>
<evidence type="ECO:0000313" key="2">
    <source>
        <dbReference type="EMBL" id="GAC95615.1"/>
    </source>
</evidence>
<evidence type="ECO:0000256" key="1">
    <source>
        <dbReference type="ARBA" id="ARBA00005564"/>
    </source>
</evidence>
<dbReference type="STRING" id="1305764.R9PBZ9"/>
<sequence length="264" mass="28904">MIFLPGGETELKTADKSRKALRYGAHSFDCSSSSNGEQVAFVADLGANAIQAYQFPSLQHLYTVESKRKGDGPRHVIPHPHENLIFTVTEHSNYVDAYQIPSSSSSSSSSPLTGEIRHAGEADMLTPTQARKRGDWRGDTLRFSSNLDYLYATTRGKTTETRGLLIAYRLAITAAEDGRLGVELTEVDRFVTRTSGGKANAIELSAHLIEQGVDHMVLTDDEDGWMDVVAFDFGREKFAVKASTRLPELEGGEAQGASHAIWLL</sequence>
<gene>
    <name evidence="2" type="ORF">PHSY_003191</name>
</gene>